<accession>A0A2A4FXG4</accession>
<reference evidence="1 2" key="1">
    <citation type="submission" date="2017-09" db="EMBL/GenBank/DDBJ databases">
        <title>The Catabolism of 3,6-Dichlorosalicylic acid is Initiated by the Cytochrome P450 Monooxygenase DsmABC in Rhizorhabdus dicambivorans Ndbn-20.</title>
        <authorList>
            <person name="Na L."/>
        </authorList>
    </citation>
    <scope>NUCLEOTIDE SEQUENCE [LARGE SCALE GENOMIC DNA]</scope>
    <source>
        <strain evidence="1 2">Ndbn-20m</strain>
    </source>
</reference>
<protein>
    <recommendedName>
        <fullName evidence="3">Ppx/GppA phosphatase domain-containing protein</fullName>
    </recommendedName>
</protein>
<sequence>MLIERREMLRGGLLLAGTGLLPSALCAAPAGKRYGMIEISASGMTVSVYQLSREMLGGDSGMSGFERLAPKRDGEPYSVLASPLESGTDEQAAIRTVDLVADHIARLKADRGVADQDLTIVASSGVASFSAPLLAIIRDRLAGRTGHRIDVVSPRDEARLAFDWIVPRRRRGDVLQLDIGSGNTKGGYYDRRGRNAHYIDMSVPYGTKTMAGAVKFRFPAARTYDFGQHADSFYADTVAPLFQPQLQAAPATMSMPSVFLTGGIVWATSVILYPQAMAERRSWVALQPGDFARLGKLIADGTPYGAGLPATLSPEHRAVVTKTLSAIRNTFNPHQLAAGASLADGVARQFDFARRRTLLFPTFANNGWISQYLIEKFVDGRIAQVA</sequence>
<dbReference type="EMBL" id="NWUF01000009">
    <property type="protein sequence ID" value="PCE42160.1"/>
    <property type="molecule type" value="Genomic_DNA"/>
</dbReference>
<name>A0A2A4FXG4_9SPHN</name>
<proteinExistence type="predicted"/>
<evidence type="ECO:0000313" key="2">
    <source>
        <dbReference type="Proteomes" id="UP000218934"/>
    </source>
</evidence>
<evidence type="ECO:0008006" key="3">
    <source>
        <dbReference type="Google" id="ProtNLM"/>
    </source>
</evidence>
<evidence type="ECO:0000313" key="1">
    <source>
        <dbReference type="EMBL" id="PCE42160.1"/>
    </source>
</evidence>
<dbReference type="InterPro" id="IPR006311">
    <property type="entry name" value="TAT_signal"/>
</dbReference>
<dbReference type="AlphaFoldDB" id="A0A2A4FXG4"/>
<keyword evidence="2" id="KW-1185">Reference proteome</keyword>
<dbReference type="Proteomes" id="UP000218934">
    <property type="component" value="Unassembled WGS sequence"/>
</dbReference>
<organism evidence="1 2">
    <name type="scientific">Rhizorhabdus dicambivorans</name>
    <dbReference type="NCBI Taxonomy" id="1850238"/>
    <lineage>
        <taxon>Bacteria</taxon>
        <taxon>Pseudomonadati</taxon>
        <taxon>Pseudomonadota</taxon>
        <taxon>Alphaproteobacteria</taxon>
        <taxon>Sphingomonadales</taxon>
        <taxon>Sphingomonadaceae</taxon>
        <taxon>Rhizorhabdus</taxon>
    </lineage>
</organism>
<comment type="caution">
    <text evidence="1">The sequence shown here is derived from an EMBL/GenBank/DDBJ whole genome shotgun (WGS) entry which is preliminary data.</text>
</comment>
<dbReference type="PROSITE" id="PS51318">
    <property type="entry name" value="TAT"/>
    <property type="match status" value="1"/>
</dbReference>
<dbReference type="KEGG" id="rdi:CMV14_23280"/>
<gene>
    <name evidence="1" type="ORF">COO09_11010</name>
</gene>